<feature type="domain" description="Cyclin-like" evidence="5">
    <location>
        <begin position="59"/>
        <end position="158"/>
    </location>
</feature>
<protein>
    <recommendedName>
        <fullName evidence="2">RNA polymerase II holoenzyme cyclin-like subunit</fullName>
    </recommendedName>
</protein>
<reference evidence="6 7" key="1">
    <citation type="submission" date="2024-06" db="EMBL/GenBank/DDBJ databases">
        <title>Complete genome of Phlyctema vagabunda strain 19-DSS-EL-015.</title>
        <authorList>
            <person name="Fiorenzani C."/>
        </authorList>
    </citation>
    <scope>NUCLEOTIDE SEQUENCE [LARGE SCALE GENOMIC DNA]</scope>
    <source>
        <strain evidence="6 7">19-DSS-EL-015</strain>
    </source>
</reference>
<keyword evidence="7" id="KW-1185">Reference proteome</keyword>
<keyword evidence="3" id="KW-0195">Cyclin</keyword>
<evidence type="ECO:0000256" key="4">
    <source>
        <dbReference type="SAM" id="MobiDB-lite"/>
    </source>
</evidence>
<dbReference type="Gene3D" id="1.10.472.10">
    <property type="entry name" value="Cyclin-like"/>
    <property type="match status" value="2"/>
</dbReference>
<feature type="region of interest" description="Disordered" evidence="4">
    <location>
        <begin position="391"/>
        <end position="433"/>
    </location>
</feature>
<dbReference type="InterPro" id="IPR013763">
    <property type="entry name" value="Cyclin-like_dom"/>
</dbReference>
<evidence type="ECO:0000313" key="6">
    <source>
        <dbReference type="EMBL" id="KAL3427518.1"/>
    </source>
</evidence>
<feature type="compositionally biased region" description="Polar residues" evidence="4">
    <location>
        <begin position="1"/>
        <end position="13"/>
    </location>
</feature>
<dbReference type="CDD" id="cd20546">
    <property type="entry name" value="CYCLIN_SpCG1C_ScCTK2-like_rpt2"/>
    <property type="match status" value="1"/>
</dbReference>
<sequence>MGPTATSNGQPVPTEQPGPHPSYLQVAKPYLFQQQLQSQLAAISATQTREDSFRLQGVQWIDDVRTGLQLPVRTFDTAVSCFHRFRLIHKDIEYQYQDAAAASLLTACKIEDTLKKSREILCAAHNLKVPIAEHLSSDDNVFDGPSKIVIGLERLMLEAANFDFRSRYPQKQLIKLTRKLQLDKNITDMAYKVMLDSYRTFTPLKQTSGTMSWACIELSLLILGAEQTDAYVSGALRYKDWHTSRGEILETIFDLLDLYTHFQKATTIGPLYTIESFIAIRIKLNQEMEEKKGTSRFTEMLESTKTNGHKAGKTPKTPKTPASPSDARASAKEVVSPATLSPRSAGSGRRGMGVRGQEGTVRFMLDAEEAKKEKEIAAAFFKVEYEDYEIEVEEPIRPEKHERERPPPRDYRNGGGRYDKYDNHYMGNKRVRR</sequence>
<comment type="similarity">
    <text evidence="1">Belongs to the cyclin family. Cyclin C subfamily.</text>
</comment>
<accession>A0ABR4PVZ9</accession>
<dbReference type="EMBL" id="JBFCZG010000001">
    <property type="protein sequence ID" value="KAL3427518.1"/>
    <property type="molecule type" value="Genomic_DNA"/>
</dbReference>
<evidence type="ECO:0000256" key="3">
    <source>
        <dbReference type="RuleBase" id="RU000383"/>
    </source>
</evidence>
<dbReference type="InterPro" id="IPR036915">
    <property type="entry name" value="Cyclin-like_sf"/>
</dbReference>
<dbReference type="Proteomes" id="UP001629113">
    <property type="component" value="Unassembled WGS sequence"/>
</dbReference>
<dbReference type="SMART" id="SM00385">
    <property type="entry name" value="CYCLIN"/>
    <property type="match status" value="1"/>
</dbReference>
<name>A0ABR4PVZ9_9HELO</name>
<dbReference type="SUPFAM" id="SSF47954">
    <property type="entry name" value="Cyclin-like"/>
    <property type="match status" value="2"/>
</dbReference>
<evidence type="ECO:0000256" key="2">
    <source>
        <dbReference type="ARBA" id="ARBA00014912"/>
    </source>
</evidence>
<organism evidence="6 7">
    <name type="scientific">Phlyctema vagabunda</name>
    <dbReference type="NCBI Taxonomy" id="108571"/>
    <lineage>
        <taxon>Eukaryota</taxon>
        <taxon>Fungi</taxon>
        <taxon>Dikarya</taxon>
        <taxon>Ascomycota</taxon>
        <taxon>Pezizomycotina</taxon>
        <taxon>Leotiomycetes</taxon>
        <taxon>Helotiales</taxon>
        <taxon>Dermateaceae</taxon>
        <taxon>Phlyctema</taxon>
    </lineage>
</organism>
<evidence type="ECO:0000313" key="7">
    <source>
        <dbReference type="Proteomes" id="UP001629113"/>
    </source>
</evidence>
<feature type="region of interest" description="Disordered" evidence="4">
    <location>
        <begin position="1"/>
        <end position="20"/>
    </location>
</feature>
<proteinExistence type="inferred from homology"/>
<feature type="region of interest" description="Disordered" evidence="4">
    <location>
        <begin position="303"/>
        <end position="355"/>
    </location>
</feature>
<dbReference type="PANTHER" id="PTHR10026">
    <property type="entry name" value="CYCLIN"/>
    <property type="match status" value="1"/>
</dbReference>
<feature type="compositionally biased region" description="Basic and acidic residues" evidence="4">
    <location>
        <begin position="394"/>
        <end position="423"/>
    </location>
</feature>
<dbReference type="InterPro" id="IPR006671">
    <property type="entry name" value="Cyclin_N"/>
</dbReference>
<dbReference type="Pfam" id="PF00134">
    <property type="entry name" value="Cyclin_N"/>
    <property type="match status" value="1"/>
</dbReference>
<comment type="caution">
    <text evidence="6">The sequence shown here is derived from an EMBL/GenBank/DDBJ whole genome shotgun (WGS) entry which is preliminary data.</text>
</comment>
<dbReference type="InterPro" id="IPR043198">
    <property type="entry name" value="Cyclin/Ssn8"/>
</dbReference>
<evidence type="ECO:0000256" key="1">
    <source>
        <dbReference type="ARBA" id="ARBA00008638"/>
    </source>
</evidence>
<gene>
    <name evidence="6" type="ORF">PVAG01_01027</name>
</gene>
<evidence type="ECO:0000259" key="5">
    <source>
        <dbReference type="SMART" id="SM00385"/>
    </source>
</evidence>